<dbReference type="GO" id="GO:0005886">
    <property type="term" value="C:plasma membrane"/>
    <property type="evidence" value="ECO:0007669"/>
    <property type="project" value="UniProtKB-SubCell"/>
</dbReference>
<evidence type="ECO:0000259" key="8">
    <source>
        <dbReference type="Pfam" id="PF01618"/>
    </source>
</evidence>
<feature type="transmembrane region" description="Helical" evidence="7">
    <location>
        <begin position="130"/>
        <end position="157"/>
    </location>
</feature>
<protein>
    <submittedName>
        <fullName evidence="9">Adventurous gliding motility protein R</fullName>
    </submittedName>
</protein>
<dbReference type="PANTHER" id="PTHR30625">
    <property type="entry name" value="PROTEIN TOLQ"/>
    <property type="match status" value="1"/>
</dbReference>
<sequence length="228" mass="24467">MLSAMSLGNISVAAANEGGLMEAFRENPTFLSINLVVSAIVVAMIVERTMFQLTKYKVDSKEFFAQIKKLVTAGNLDRAIKLCEAGDYPTLQLVKAGLTHANQGPDEIDAAMSEKIGEIKPAVEKRIGSLWSLANIATLVGLLGTVLGLIHTFGAVSAPGLSAADRQRILASGIAEAMYNTAFGLGIAVTCMIAHLILHQRSKNIQHDLDATQERIFNLLTLYARPNS</sequence>
<keyword evidence="6" id="KW-0813">Transport</keyword>
<dbReference type="EMBL" id="CP016908">
    <property type="protein sequence ID" value="APS00827.1"/>
    <property type="molecule type" value="Genomic_DNA"/>
</dbReference>
<feature type="transmembrane region" description="Helical" evidence="7">
    <location>
        <begin position="29"/>
        <end position="46"/>
    </location>
</feature>
<evidence type="ECO:0000256" key="3">
    <source>
        <dbReference type="ARBA" id="ARBA00022692"/>
    </source>
</evidence>
<dbReference type="KEGG" id="pabo:BCY86_01315"/>
<dbReference type="STRING" id="1882918.BCY86_01315"/>
<dbReference type="AlphaFoldDB" id="A0A1L6MZJ6"/>
<evidence type="ECO:0000256" key="5">
    <source>
        <dbReference type="ARBA" id="ARBA00023136"/>
    </source>
</evidence>
<evidence type="ECO:0000313" key="10">
    <source>
        <dbReference type="Proteomes" id="UP000185544"/>
    </source>
</evidence>
<keyword evidence="5 7" id="KW-0472">Membrane</keyword>
<accession>A0A1L6MZJ6</accession>
<evidence type="ECO:0000256" key="2">
    <source>
        <dbReference type="ARBA" id="ARBA00022475"/>
    </source>
</evidence>
<dbReference type="GO" id="GO:0017038">
    <property type="term" value="P:protein import"/>
    <property type="evidence" value="ECO:0007669"/>
    <property type="project" value="TreeGrafter"/>
</dbReference>
<evidence type="ECO:0000256" key="7">
    <source>
        <dbReference type="SAM" id="Phobius"/>
    </source>
</evidence>
<dbReference type="InterPro" id="IPR050790">
    <property type="entry name" value="ExbB/TolQ_transport"/>
</dbReference>
<comment type="similarity">
    <text evidence="6">Belongs to the exbB/tolQ family.</text>
</comment>
<proteinExistence type="inferred from homology"/>
<keyword evidence="6" id="KW-0653">Protein transport</keyword>
<keyword evidence="4 7" id="KW-1133">Transmembrane helix</keyword>
<evidence type="ECO:0000256" key="1">
    <source>
        <dbReference type="ARBA" id="ARBA00004651"/>
    </source>
</evidence>
<evidence type="ECO:0000313" key="9">
    <source>
        <dbReference type="EMBL" id="APS00827.1"/>
    </source>
</evidence>
<gene>
    <name evidence="9" type="ORF">BCY86_01315</name>
</gene>
<organism evidence="9 10">
    <name type="scientific">Pajaroellobacter abortibovis</name>
    <dbReference type="NCBI Taxonomy" id="1882918"/>
    <lineage>
        <taxon>Bacteria</taxon>
        <taxon>Pseudomonadati</taxon>
        <taxon>Myxococcota</taxon>
        <taxon>Polyangia</taxon>
        <taxon>Polyangiales</taxon>
        <taxon>Polyangiaceae</taxon>
    </lineage>
</organism>
<evidence type="ECO:0000256" key="4">
    <source>
        <dbReference type="ARBA" id="ARBA00022989"/>
    </source>
</evidence>
<feature type="transmembrane region" description="Helical" evidence="7">
    <location>
        <begin position="177"/>
        <end position="198"/>
    </location>
</feature>
<keyword evidence="10" id="KW-1185">Reference proteome</keyword>
<reference evidence="9 10" key="1">
    <citation type="submission" date="2016-08" db="EMBL/GenBank/DDBJ databases">
        <title>Identification and validation of antigenic proteins from Pajaroellobacter abortibovis using de-novo genome sequence assembly and reverse vaccinology.</title>
        <authorList>
            <person name="Welly B.T."/>
            <person name="Miller M.R."/>
            <person name="Stott J.L."/>
            <person name="Blanchard M.T."/>
            <person name="Islas-Trejo A.D."/>
            <person name="O'Rourke S.M."/>
            <person name="Young A.E."/>
            <person name="Medrano J.F."/>
            <person name="Van Eenennaam A.L."/>
        </authorList>
    </citation>
    <scope>NUCLEOTIDE SEQUENCE [LARGE SCALE GENOMIC DNA]</scope>
    <source>
        <strain evidence="9 10">BTF92-0548A/99-0131</strain>
    </source>
</reference>
<dbReference type="PANTHER" id="PTHR30625:SF17">
    <property type="entry name" value="TOLQ-RELATED"/>
    <property type="match status" value="1"/>
</dbReference>
<dbReference type="Pfam" id="PF01618">
    <property type="entry name" value="MotA_ExbB"/>
    <property type="match status" value="1"/>
</dbReference>
<keyword evidence="2" id="KW-1003">Cell membrane</keyword>
<evidence type="ECO:0000256" key="6">
    <source>
        <dbReference type="RuleBase" id="RU004057"/>
    </source>
</evidence>
<dbReference type="InterPro" id="IPR002898">
    <property type="entry name" value="MotA_ExbB_proton_chnl"/>
</dbReference>
<keyword evidence="3 7" id="KW-0812">Transmembrane</keyword>
<comment type="subcellular location">
    <subcellularLocation>
        <location evidence="1">Cell membrane</location>
        <topology evidence="1">Multi-pass membrane protein</topology>
    </subcellularLocation>
    <subcellularLocation>
        <location evidence="6">Membrane</location>
        <topology evidence="6">Multi-pass membrane protein</topology>
    </subcellularLocation>
</comment>
<name>A0A1L6MZJ6_9BACT</name>
<feature type="domain" description="MotA/TolQ/ExbB proton channel" evidence="8">
    <location>
        <begin position="92"/>
        <end position="209"/>
    </location>
</feature>
<dbReference type="Proteomes" id="UP000185544">
    <property type="component" value="Chromosome"/>
</dbReference>